<feature type="region of interest" description="Disordered" evidence="6">
    <location>
        <begin position="902"/>
        <end position="932"/>
    </location>
</feature>
<dbReference type="InterPro" id="IPR029448">
    <property type="entry name" value="FANCD2"/>
</dbReference>
<feature type="compositionally biased region" description="Polar residues" evidence="6">
    <location>
        <begin position="902"/>
        <end position="921"/>
    </location>
</feature>
<accession>A0AA41S8U3</accession>
<comment type="similarity">
    <text evidence="5">Belongs to the Fanconi anemia protein FANCD2 family.</text>
</comment>
<dbReference type="GO" id="GO:0007129">
    <property type="term" value="P:homologous chromosome pairing at meiosis"/>
    <property type="evidence" value="ECO:0007669"/>
    <property type="project" value="TreeGrafter"/>
</dbReference>
<keyword evidence="3" id="KW-0832">Ubl conjugation</keyword>
<proteinExistence type="inferred from homology"/>
<dbReference type="GO" id="GO:0070182">
    <property type="term" value="F:DNA polymerase binding"/>
    <property type="evidence" value="ECO:0007669"/>
    <property type="project" value="TreeGrafter"/>
</dbReference>
<dbReference type="GO" id="GO:0005634">
    <property type="term" value="C:nucleus"/>
    <property type="evidence" value="ECO:0007669"/>
    <property type="project" value="UniProtKB-SubCell"/>
</dbReference>
<feature type="compositionally biased region" description="Basic and acidic residues" evidence="6">
    <location>
        <begin position="854"/>
        <end position="864"/>
    </location>
</feature>
<evidence type="ECO:0000313" key="7">
    <source>
        <dbReference type="EMBL" id="MCL7032251.1"/>
    </source>
</evidence>
<feature type="compositionally biased region" description="Basic and acidic residues" evidence="6">
    <location>
        <begin position="36"/>
        <end position="54"/>
    </location>
</feature>
<dbReference type="GO" id="GO:0031573">
    <property type="term" value="P:mitotic intra-S DNA damage checkpoint signaling"/>
    <property type="evidence" value="ECO:0007669"/>
    <property type="project" value="TreeGrafter"/>
</dbReference>
<evidence type="ECO:0000256" key="3">
    <source>
        <dbReference type="ARBA" id="ARBA00022843"/>
    </source>
</evidence>
<feature type="region of interest" description="Disordered" evidence="6">
    <location>
        <begin position="847"/>
        <end position="885"/>
    </location>
</feature>
<evidence type="ECO:0000256" key="1">
    <source>
        <dbReference type="ARBA" id="ARBA00004123"/>
    </source>
</evidence>
<keyword evidence="2" id="KW-1017">Isopeptide bond</keyword>
<dbReference type="GO" id="GO:1990918">
    <property type="term" value="P:double-strand break repair involved in meiotic recombination"/>
    <property type="evidence" value="ECO:0007669"/>
    <property type="project" value="TreeGrafter"/>
</dbReference>
<name>A0AA41S8U3_PAPNU</name>
<feature type="region of interest" description="Disordered" evidence="6">
    <location>
        <begin position="1"/>
        <end position="54"/>
    </location>
</feature>
<dbReference type="InterPro" id="IPR016024">
    <property type="entry name" value="ARM-type_fold"/>
</dbReference>
<keyword evidence="8" id="KW-1185">Reference proteome</keyword>
<evidence type="ECO:0000313" key="8">
    <source>
        <dbReference type="Proteomes" id="UP001177140"/>
    </source>
</evidence>
<dbReference type="EMBL" id="JAJJMA010121342">
    <property type="protein sequence ID" value="MCL7032251.1"/>
    <property type="molecule type" value="Genomic_DNA"/>
</dbReference>
<comment type="caution">
    <text evidence="7">The sequence shown here is derived from an EMBL/GenBank/DDBJ whole genome shotgun (WGS) entry which is preliminary data.</text>
</comment>
<sequence>MVFLHQINPSRKKPLSSVIPETPPKTSKSTTLNVEKAAKEKDKSKDKENEKDESVCEEKMISILADAGCTLFNNPSSTPSLPTDTHKFRRHLNHLFTSSSSSDPSILSDFLTGFSSHIRNPNNLRRILVSAPRESLLRNLILVPSLQLQLQLTLLEKLPEYYFDVEVSNPNGSLEDDFARLILNHFRWLDFLVDPKAFCDKLMEVLSVCPIHLKKEIIGSLPEIIGDQNNDSVISSLQHMLEEDSELIVPVLDSFSNLNLEGQLQEQAITIALSCIRTVDGEHMPYLIRFLMLSATSVNAGRIISQIRHHLKFIGGSDSHSVRGKKLKGKSRVDNYEALVLEALRSSLRFKNILCQEILRELKFVVKAQDHKVIDVWLLMLIYSNGGLLQKSVEKIIKKNIIEGCFRESLFDQCIRGQGDLVKEYFSSFLSVCESLLACKEQRTREFGMQLYASIFDEFSDTYSRQEVLGVLVAHIGSGSSYEVSAALETMVLLASKYSKELIPLSSYINGILDYLEGFNIDNLHKVYEVFSHLALAARCNADSVGSSIANELLMIIRKQVSHPDLKYKKMGLIGTLKIVSCLGDRKNAACPSSSQRTNCQECLELLKMSLDSCKLLPRPLTLFYDELIALLESASLQPAITEWIGKHVGEFEAVYLSDLEGGKLLSENSFFDLEGNLWMNLDGHLSPICLSVLPLVASSSGSSVPLQILPAYFRLLSVVERVTSEGSLGGIDALLGCPLHLPCSKYFARGVWLSLTGKQKQAICLSLYYGCNWIRELLNAFCTQVTGDLDCLSQATREEITVKLRKRLRNLIFLESLLNTSLKLYPVSLPELHLLPEHHGSSCFGKPSFLGNKDSKNEKKRISESSQTTSSGKRKKLTSDNSQTLRQPTIMDVLRKAGVTISQEVPKSGSSDLSCKGTESQSEELRSNDPNGPVDISAVTIVLDAQRFKCRPLQVDCLSILSFSEIQDSNSDPAIELPLHLYLLRDLHYKLDDASPPSKQFPLGSLRAPPVLNKMTASELLNKIRPLFPSLKKHFDCAVFVLKEEGDETYQERWKTQSASAGNPDIPDLVISKPAVAGSVFSEVLFCVSKMLKLPDIQMDMQLLLDLLGAFQPIGVPEIVLSINPLPSAGNIDYMYCGAYSFLEGVMDIACSFTLPRASEVIATLESVVSSAKSFVGHLLETDNKSTNLVRIQKVLPTLCSRLGSCARKLLMQNWDDENHPHGSKSKGDMIQKILHIYLEYSDSTADLLEEHACSILPQVHSGKSRSEEAVYGFPTLCSATFIVWYRVLYEQNLTVLNKLVKEATVIAKSASDVRVEAVSLFLIKLRQSVNVLVSLVNMCKIHEKVNVHAMAVKYGGKFVDLFLKVFDFLEANFQVQGDIIIQLVKELQKATRTIQTLCSEAKGSRRTMITTKIPATKRSMERFLFRVKALFHNTSSGCTFWMGNLKHKDLFGQVVSSQVYVDQNDASIDQEAEDTMEATVNDDQATKSDSQKENESE</sequence>
<evidence type="ECO:0000256" key="6">
    <source>
        <dbReference type="SAM" id="MobiDB-lite"/>
    </source>
</evidence>
<dbReference type="GO" id="GO:0000793">
    <property type="term" value="C:condensed chromosome"/>
    <property type="evidence" value="ECO:0007669"/>
    <property type="project" value="TreeGrafter"/>
</dbReference>
<evidence type="ECO:0000256" key="4">
    <source>
        <dbReference type="ARBA" id="ARBA00023242"/>
    </source>
</evidence>
<feature type="region of interest" description="Disordered" evidence="6">
    <location>
        <begin position="1469"/>
        <end position="1499"/>
    </location>
</feature>
<dbReference type="SUPFAM" id="SSF48371">
    <property type="entry name" value="ARM repeat"/>
    <property type="match status" value="1"/>
</dbReference>
<evidence type="ECO:0000256" key="5">
    <source>
        <dbReference type="ARBA" id="ARBA00093456"/>
    </source>
</evidence>
<dbReference type="Proteomes" id="UP001177140">
    <property type="component" value="Unassembled WGS sequence"/>
</dbReference>
<keyword evidence="4" id="KW-0539">Nucleus</keyword>
<feature type="compositionally biased region" description="Basic and acidic residues" evidence="6">
    <location>
        <begin position="1486"/>
        <end position="1499"/>
    </location>
</feature>
<organism evidence="7 8">
    <name type="scientific">Papaver nudicaule</name>
    <name type="common">Iceland poppy</name>
    <dbReference type="NCBI Taxonomy" id="74823"/>
    <lineage>
        <taxon>Eukaryota</taxon>
        <taxon>Viridiplantae</taxon>
        <taxon>Streptophyta</taxon>
        <taxon>Embryophyta</taxon>
        <taxon>Tracheophyta</taxon>
        <taxon>Spermatophyta</taxon>
        <taxon>Magnoliopsida</taxon>
        <taxon>Ranunculales</taxon>
        <taxon>Papaveraceae</taxon>
        <taxon>Papaveroideae</taxon>
        <taxon>Papaver</taxon>
    </lineage>
</organism>
<dbReference type="PANTHER" id="PTHR32086">
    <property type="entry name" value="FANCONI ANEMIA GROUP D2 PROTEIN"/>
    <property type="match status" value="1"/>
</dbReference>
<dbReference type="PANTHER" id="PTHR32086:SF0">
    <property type="entry name" value="FANCONI ANEMIA GROUP D2 PROTEIN"/>
    <property type="match status" value="1"/>
</dbReference>
<comment type="subcellular location">
    <subcellularLocation>
        <location evidence="1">Nucleus</location>
    </subcellularLocation>
</comment>
<reference evidence="7" key="1">
    <citation type="submission" date="2022-03" db="EMBL/GenBank/DDBJ databases">
        <title>A functionally conserved STORR gene fusion in Papaver species that diverged 16.8 million years ago.</title>
        <authorList>
            <person name="Catania T."/>
        </authorList>
    </citation>
    <scope>NUCLEOTIDE SEQUENCE</scope>
    <source>
        <strain evidence="7">S-191538</strain>
    </source>
</reference>
<protein>
    <recommendedName>
        <fullName evidence="9">Fanconi anemia group D2 protein</fullName>
    </recommendedName>
</protein>
<evidence type="ECO:0008006" key="9">
    <source>
        <dbReference type="Google" id="ProtNLM"/>
    </source>
</evidence>
<dbReference type="GO" id="GO:0036297">
    <property type="term" value="P:interstrand cross-link repair"/>
    <property type="evidence" value="ECO:0007669"/>
    <property type="project" value="TreeGrafter"/>
</dbReference>
<gene>
    <name evidence="7" type="ORF">MKW94_007482</name>
</gene>
<dbReference type="Pfam" id="PF14631">
    <property type="entry name" value="FancD2"/>
    <property type="match status" value="2"/>
</dbReference>
<evidence type="ECO:0000256" key="2">
    <source>
        <dbReference type="ARBA" id="ARBA00022499"/>
    </source>
</evidence>